<name>B4IDF2_DROSE</name>
<gene>
    <name evidence="4" type="primary">Dsec\GM16572</name>
    <name evidence="4" type="ORF">Dsec_GM16572</name>
</gene>
<dbReference type="PROSITE" id="PS50940">
    <property type="entry name" value="CHIT_BIND_II"/>
    <property type="match status" value="1"/>
</dbReference>
<dbReference type="SUPFAM" id="SSF57625">
    <property type="entry name" value="Invertebrate chitin-binding proteins"/>
    <property type="match status" value="1"/>
</dbReference>
<feature type="region of interest" description="Disordered" evidence="1">
    <location>
        <begin position="277"/>
        <end position="342"/>
    </location>
</feature>
<protein>
    <submittedName>
        <fullName evidence="4">GM16572</fullName>
    </submittedName>
</protein>
<feature type="signal peptide" evidence="2">
    <location>
        <begin position="1"/>
        <end position="22"/>
    </location>
</feature>
<evidence type="ECO:0000256" key="2">
    <source>
        <dbReference type="SAM" id="SignalP"/>
    </source>
</evidence>
<feature type="region of interest" description="Disordered" evidence="1">
    <location>
        <begin position="421"/>
        <end position="450"/>
    </location>
</feature>
<reference evidence="4 5" key="1">
    <citation type="journal article" date="2007" name="Nature">
        <title>Evolution of genes and genomes on the Drosophila phylogeny.</title>
        <authorList>
            <consortium name="Drosophila 12 Genomes Consortium"/>
            <person name="Clark A.G."/>
            <person name="Eisen M.B."/>
            <person name="Smith D.R."/>
            <person name="Bergman C.M."/>
            <person name="Oliver B."/>
            <person name="Markow T.A."/>
            <person name="Kaufman T.C."/>
            <person name="Kellis M."/>
            <person name="Gelbart W."/>
            <person name="Iyer V.N."/>
            <person name="Pollard D.A."/>
            <person name="Sackton T.B."/>
            <person name="Larracuente A.M."/>
            <person name="Singh N.D."/>
            <person name="Abad J.P."/>
            <person name="Abt D.N."/>
            <person name="Adryan B."/>
            <person name="Aguade M."/>
            <person name="Akashi H."/>
            <person name="Anderson W.W."/>
            <person name="Aquadro C.F."/>
            <person name="Ardell D.H."/>
            <person name="Arguello R."/>
            <person name="Artieri C.G."/>
            <person name="Barbash D.A."/>
            <person name="Barker D."/>
            <person name="Barsanti P."/>
            <person name="Batterham P."/>
            <person name="Batzoglou S."/>
            <person name="Begun D."/>
            <person name="Bhutkar A."/>
            <person name="Blanco E."/>
            <person name="Bosak S.A."/>
            <person name="Bradley R.K."/>
            <person name="Brand A.D."/>
            <person name="Brent M.R."/>
            <person name="Brooks A.N."/>
            <person name="Brown R.H."/>
            <person name="Butlin R.K."/>
            <person name="Caggese C."/>
            <person name="Calvi B.R."/>
            <person name="Bernardo de Carvalho A."/>
            <person name="Caspi A."/>
            <person name="Castrezana S."/>
            <person name="Celniker S.E."/>
            <person name="Chang J.L."/>
            <person name="Chapple C."/>
            <person name="Chatterji S."/>
            <person name="Chinwalla A."/>
            <person name="Civetta A."/>
            <person name="Clifton S.W."/>
            <person name="Comeron J.M."/>
            <person name="Costello J.C."/>
            <person name="Coyne J.A."/>
            <person name="Daub J."/>
            <person name="David R.G."/>
            <person name="Delcher A.L."/>
            <person name="Delehaunty K."/>
            <person name="Do C.B."/>
            <person name="Ebling H."/>
            <person name="Edwards K."/>
            <person name="Eickbush T."/>
            <person name="Evans J.D."/>
            <person name="Filipski A."/>
            <person name="Findeiss S."/>
            <person name="Freyhult E."/>
            <person name="Fulton L."/>
            <person name="Fulton R."/>
            <person name="Garcia A.C."/>
            <person name="Gardiner A."/>
            <person name="Garfield D.A."/>
            <person name="Garvin B.E."/>
            <person name="Gibson G."/>
            <person name="Gilbert D."/>
            <person name="Gnerre S."/>
            <person name="Godfrey J."/>
            <person name="Good R."/>
            <person name="Gotea V."/>
            <person name="Gravely B."/>
            <person name="Greenberg A.J."/>
            <person name="Griffiths-Jones S."/>
            <person name="Gross S."/>
            <person name="Guigo R."/>
            <person name="Gustafson E.A."/>
            <person name="Haerty W."/>
            <person name="Hahn M.W."/>
            <person name="Halligan D.L."/>
            <person name="Halpern A.L."/>
            <person name="Halter G.M."/>
            <person name="Han M.V."/>
            <person name="Heger A."/>
            <person name="Hillier L."/>
            <person name="Hinrichs A.S."/>
            <person name="Holmes I."/>
            <person name="Hoskins R.A."/>
            <person name="Hubisz M.J."/>
            <person name="Hultmark D."/>
            <person name="Huntley M.A."/>
            <person name="Jaffe D.B."/>
            <person name="Jagadeeshan S."/>
            <person name="Jeck W.R."/>
            <person name="Johnson J."/>
            <person name="Jones C.D."/>
            <person name="Jordan W.C."/>
            <person name="Karpen G.H."/>
            <person name="Kataoka E."/>
            <person name="Keightley P.D."/>
            <person name="Kheradpour P."/>
            <person name="Kirkness E.F."/>
            <person name="Koerich L.B."/>
            <person name="Kristiansen K."/>
            <person name="Kudrna D."/>
            <person name="Kulathinal R.J."/>
            <person name="Kumar S."/>
            <person name="Kwok R."/>
            <person name="Lander E."/>
            <person name="Langley C.H."/>
            <person name="Lapoint R."/>
            <person name="Lazzaro B.P."/>
            <person name="Lee S.J."/>
            <person name="Levesque L."/>
            <person name="Li R."/>
            <person name="Lin C.F."/>
            <person name="Lin M.F."/>
            <person name="Lindblad-Toh K."/>
            <person name="Llopart A."/>
            <person name="Long M."/>
            <person name="Low L."/>
            <person name="Lozovsky E."/>
            <person name="Lu J."/>
            <person name="Luo M."/>
            <person name="Machado C.A."/>
            <person name="Makalowski W."/>
            <person name="Marzo M."/>
            <person name="Matsuda M."/>
            <person name="Matzkin L."/>
            <person name="McAllister B."/>
            <person name="McBride C.S."/>
            <person name="McKernan B."/>
            <person name="McKernan K."/>
            <person name="Mendez-Lago M."/>
            <person name="Minx P."/>
            <person name="Mollenhauer M.U."/>
            <person name="Montooth K."/>
            <person name="Mount S.M."/>
            <person name="Mu X."/>
            <person name="Myers E."/>
            <person name="Negre B."/>
            <person name="Newfeld S."/>
            <person name="Nielsen R."/>
            <person name="Noor M.A."/>
            <person name="O'Grady P."/>
            <person name="Pachter L."/>
            <person name="Papaceit M."/>
            <person name="Parisi M.J."/>
            <person name="Parisi M."/>
            <person name="Parts L."/>
            <person name="Pedersen J.S."/>
            <person name="Pesole G."/>
            <person name="Phillippy A.M."/>
            <person name="Ponting C.P."/>
            <person name="Pop M."/>
            <person name="Porcelli D."/>
            <person name="Powell J.R."/>
            <person name="Prohaska S."/>
            <person name="Pruitt K."/>
            <person name="Puig M."/>
            <person name="Quesneville H."/>
            <person name="Ram K.R."/>
            <person name="Rand D."/>
            <person name="Rasmussen M.D."/>
            <person name="Reed L.K."/>
            <person name="Reenan R."/>
            <person name="Reily A."/>
            <person name="Remington K.A."/>
            <person name="Rieger T.T."/>
            <person name="Ritchie M.G."/>
            <person name="Robin C."/>
            <person name="Rogers Y.H."/>
            <person name="Rohde C."/>
            <person name="Rozas J."/>
            <person name="Rubenfield M.J."/>
            <person name="Ruiz A."/>
            <person name="Russo S."/>
            <person name="Salzberg S.L."/>
            <person name="Sanchez-Gracia A."/>
            <person name="Saranga D.J."/>
            <person name="Sato H."/>
            <person name="Schaeffer S.W."/>
            <person name="Schatz M.C."/>
            <person name="Schlenke T."/>
            <person name="Schwartz R."/>
            <person name="Segarra C."/>
            <person name="Singh R.S."/>
            <person name="Sirot L."/>
            <person name="Sirota M."/>
            <person name="Sisneros N.B."/>
            <person name="Smith C.D."/>
            <person name="Smith T.F."/>
            <person name="Spieth J."/>
            <person name="Stage D.E."/>
            <person name="Stark A."/>
            <person name="Stephan W."/>
            <person name="Strausberg R.L."/>
            <person name="Strempel S."/>
            <person name="Sturgill D."/>
            <person name="Sutton G."/>
            <person name="Sutton G.G."/>
            <person name="Tao W."/>
            <person name="Teichmann S."/>
            <person name="Tobari Y.N."/>
            <person name="Tomimura Y."/>
            <person name="Tsolas J.M."/>
            <person name="Valente V.L."/>
            <person name="Venter E."/>
            <person name="Venter J.C."/>
            <person name="Vicario S."/>
            <person name="Vieira F.G."/>
            <person name="Vilella A.J."/>
            <person name="Villasante A."/>
            <person name="Walenz B."/>
            <person name="Wang J."/>
            <person name="Wasserman M."/>
            <person name="Watts T."/>
            <person name="Wilson D."/>
            <person name="Wilson R.K."/>
            <person name="Wing R.A."/>
            <person name="Wolfner M.F."/>
            <person name="Wong A."/>
            <person name="Wong G.K."/>
            <person name="Wu C.I."/>
            <person name="Wu G."/>
            <person name="Yamamoto D."/>
            <person name="Yang H.P."/>
            <person name="Yang S.P."/>
            <person name="Yorke J.A."/>
            <person name="Yoshida K."/>
            <person name="Zdobnov E."/>
            <person name="Zhang P."/>
            <person name="Zhang Y."/>
            <person name="Zimin A.V."/>
            <person name="Baldwin J."/>
            <person name="Abdouelleil A."/>
            <person name="Abdulkadir J."/>
            <person name="Abebe A."/>
            <person name="Abera B."/>
            <person name="Abreu J."/>
            <person name="Acer S.C."/>
            <person name="Aftuck L."/>
            <person name="Alexander A."/>
            <person name="An P."/>
            <person name="Anderson E."/>
            <person name="Anderson S."/>
            <person name="Arachi H."/>
            <person name="Azer M."/>
            <person name="Bachantsang P."/>
            <person name="Barry A."/>
            <person name="Bayul T."/>
            <person name="Berlin A."/>
            <person name="Bessette D."/>
            <person name="Bloom T."/>
            <person name="Blye J."/>
            <person name="Boguslavskiy L."/>
            <person name="Bonnet C."/>
            <person name="Boukhgalter B."/>
            <person name="Bourzgui I."/>
            <person name="Brown A."/>
            <person name="Cahill P."/>
            <person name="Channer S."/>
            <person name="Cheshatsang Y."/>
            <person name="Chuda L."/>
            <person name="Citroen M."/>
            <person name="Collymore A."/>
            <person name="Cooke P."/>
            <person name="Costello M."/>
            <person name="D'Aco K."/>
            <person name="Daza R."/>
            <person name="De Haan G."/>
            <person name="DeGray S."/>
            <person name="DeMaso C."/>
            <person name="Dhargay N."/>
            <person name="Dooley K."/>
            <person name="Dooley E."/>
            <person name="Doricent M."/>
            <person name="Dorje P."/>
            <person name="Dorjee K."/>
            <person name="Dupes A."/>
            <person name="Elong R."/>
            <person name="Falk J."/>
            <person name="Farina A."/>
            <person name="Faro S."/>
            <person name="Ferguson D."/>
            <person name="Fisher S."/>
            <person name="Foley C.D."/>
            <person name="Franke A."/>
            <person name="Friedrich D."/>
            <person name="Gadbois L."/>
            <person name="Gearin G."/>
            <person name="Gearin C.R."/>
            <person name="Giannoukos G."/>
            <person name="Goode T."/>
            <person name="Graham J."/>
            <person name="Grandbois E."/>
            <person name="Grewal S."/>
            <person name="Gyaltsen K."/>
            <person name="Hafez N."/>
            <person name="Hagos B."/>
            <person name="Hall J."/>
            <person name="Henson C."/>
            <person name="Hollinger A."/>
            <person name="Honan T."/>
            <person name="Huard M.D."/>
            <person name="Hughes L."/>
            <person name="Hurhula B."/>
            <person name="Husby M.E."/>
            <person name="Kamat A."/>
            <person name="Kanga B."/>
            <person name="Kashin S."/>
            <person name="Khazanovich D."/>
            <person name="Kisner P."/>
            <person name="Lance K."/>
            <person name="Lara M."/>
            <person name="Lee W."/>
            <person name="Lennon N."/>
            <person name="Letendre F."/>
            <person name="LeVine R."/>
            <person name="Lipovsky A."/>
            <person name="Liu X."/>
            <person name="Liu J."/>
            <person name="Liu S."/>
            <person name="Lokyitsang T."/>
            <person name="Lokyitsang Y."/>
            <person name="Lubonja R."/>
            <person name="Lui A."/>
            <person name="MacDonald P."/>
            <person name="Magnisalis V."/>
            <person name="Maru K."/>
            <person name="Matthews C."/>
            <person name="McCusker W."/>
            <person name="McDonough S."/>
            <person name="Mehta T."/>
            <person name="Meldrim J."/>
            <person name="Meneus L."/>
            <person name="Mihai O."/>
            <person name="Mihalev A."/>
            <person name="Mihova T."/>
            <person name="Mittelman R."/>
            <person name="Mlenga V."/>
            <person name="Montmayeur A."/>
            <person name="Mulrain L."/>
            <person name="Navidi A."/>
            <person name="Naylor J."/>
            <person name="Negash T."/>
            <person name="Nguyen T."/>
            <person name="Nguyen N."/>
            <person name="Nicol R."/>
            <person name="Norbu C."/>
            <person name="Norbu N."/>
            <person name="Novod N."/>
            <person name="O'Neill B."/>
            <person name="Osman S."/>
            <person name="Markiewicz E."/>
            <person name="Oyono O.L."/>
            <person name="Patti C."/>
            <person name="Phunkhang P."/>
            <person name="Pierre F."/>
            <person name="Priest M."/>
            <person name="Raghuraman S."/>
            <person name="Rege F."/>
            <person name="Reyes R."/>
            <person name="Rise C."/>
            <person name="Rogov P."/>
            <person name="Ross K."/>
            <person name="Ryan E."/>
            <person name="Settipalli S."/>
            <person name="Shea T."/>
            <person name="Sherpa N."/>
            <person name="Shi L."/>
            <person name="Shih D."/>
            <person name="Sparrow T."/>
            <person name="Spaulding J."/>
            <person name="Stalker J."/>
            <person name="Stange-Thomann N."/>
            <person name="Stavropoulos S."/>
            <person name="Stone C."/>
            <person name="Strader C."/>
            <person name="Tesfaye S."/>
            <person name="Thomson T."/>
            <person name="Thoulutsang Y."/>
            <person name="Thoulutsang D."/>
            <person name="Topham K."/>
            <person name="Topping I."/>
            <person name="Tsamla T."/>
            <person name="Vassiliev H."/>
            <person name="Vo A."/>
            <person name="Wangchuk T."/>
            <person name="Wangdi T."/>
            <person name="Weiand M."/>
            <person name="Wilkinson J."/>
            <person name="Wilson A."/>
            <person name="Yadav S."/>
            <person name="Young G."/>
            <person name="Yu Q."/>
            <person name="Zembek L."/>
            <person name="Zhong D."/>
            <person name="Zimmer A."/>
            <person name="Zwirko Z."/>
            <person name="Jaffe D.B."/>
            <person name="Alvarez P."/>
            <person name="Brockman W."/>
            <person name="Butler J."/>
            <person name="Chin C."/>
            <person name="Gnerre S."/>
            <person name="Grabherr M."/>
            <person name="Kleber M."/>
            <person name="Mauceli E."/>
            <person name="MacCallum I."/>
        </authorList>
    </citation>
    <scope>NUCLEOTIDE SEQUENCE [LARGE SCALE GENOMIC DNA]</scope>
    <source>
        <strain evidence="5">Rob3c / Tucson 14021-0248.25</strain>
    </source>
</reference>
<dbReference type="InterPro" id="IPR036508">
    <property type="entry name" value="Chitin-bd_dom_sf"/>
</dbReference>
<feature type="compositionally biased region" description="Basic and acidic residues" evidence="1">
    <location>
        <begin position="325"/>
        <end position="342"/>
    </location>
</feature>
<dbReference type="HOGENOM" id="CLU_608703_0_0_1"/>
<organism evidence="5">
    <name type="scientific">Drosophila sechellia</name>
    <name type="common">Fruit fly</name>
    <dbReference type="NCBI Taxonomy" id="7238"/>
    <lineage>
        <taxon>Eukaryota</taxon>
        <taxon>Metazoa</taxon>
        <taxon>Ecdysozoa</taxon>
        <taxon>Arthropoda</taxon>
        <taxon>Hexapoda</taxon>
        <taxon>Insecta</taxon>
        <taxon>Pterygota</taxon>
        <taxon>Neoptera</taxon>
        <taxon>Endopterygota</taxon>
        <taxon>Diptera</taxon>
        <taxon>Brachycera</taxon>
        <taxon>Muscomorpha</taxon>
        <taxon>Ephydroidea</taxon>
        <taxon>Drosophilidae</taxon>
        <taxon>Drosophila</taxon>
        <taxon>Sophophora</taxon>
    </lineage>
</organism>
<proteinExistence type="predicted"/>
<keyword evidence="2" id="KW-0732">Signal</keyword>
<dbReference type="AlphaFoldDB" id="B4IDF2"/>
<dbReference type="PhylomeDB" id="B4IDF2"/>
<dbReference type="Gene3D" id="2.170.140.10">
    <property type="entry name" value="Chitin binding domain"/>
    <property type="match status" value="1"/>
</dbReference>
<evidence type="ECO:0000256" key="1">
    <source>
        <dbReference type="SAM" id="MobiDB-lite"/>
    </source>
</evidence>
<dbReference type="Pfam" id="PF01607">
    <property type="entry name" value="CBM_14"/>
    <property type="match status" value="1"/>
</dbReference>
<dbReference type="InterPro" id="IPR002557">
    <property type="entry name" value="Chitin-bd_dom"/>
</dbReference>
<evidence type="ECO:0000259" key="3">
    <source>
        <dbReference type="PROSITE" id="PS50940"/>
    </source>
</evidence>
<feature type="chain" id="PRO_5002810193" evidence="2">
    <location>
        <begin position="23"/>
        <end position="450"/>
    </location>
</feature>
<evidence type="ECO:0000313" key="4">
    <source>
        <dbReference type="EMBL" id="EDW45578.1"/>
    </source>
</evidence>
<keyword evidence="5" id="KW-1185">Reference proteome</keyword>
<dbReference type="GO" id="GO:0008061">
    <property type="term" value="F:chitin binding"/>
    <property type="evidence" value="ECO:0007669"/>
    <property type="project" value="InterPro"/>
</dbReference>
<feature type="compositionally biased region" description="Polar residues" evidence="1">
    <location>
        <begin position="436"/>
        <end position="450"/>
    </location>
</feature>
<dbReference type="EMBL" id="CH480829">
    <property type="protein sequence ID" value="EDW45578.1"/>
    <property type="molecule type" value="Genomic_DNA"/>
</dbReference>
<dbReference type="SMR" id="B4IDF2"/>
<accession>B4IDF2</accession>
<dbReference type="GO" id="GO:0005576">
    <property type="term" value="C:extracellular region"/>
    <property type="evidence" value="ECO:0007669"/>
    <property type="project" value="InterPro"/>
</dbReference>
<feature type="domain" description="Chitin-binding type-2" evidence="3">
    <location>
        <begin position="169"/>
        <end position="228"/>
    </location>
</feature>
<sequence length="450" mass="49872">MLKSAIALLCGLLALNLCGAWAESMSSPLKDPPSQCGGYCLGVLMPVLNHLNIPHNLANSSKANEVLLRQYTMEGQLTALEDKQLSTEVALDAQGRKLDIINEQNFTDRLNGLESILSAMKETSFVLRASNGAGRKLRLRTVHYGRKDYAMRQLLVYALVAGLFYFSEGKPCPEKTRPHKTRCDAFYKCRELPSNSHVWIPVKCNEGLVFESSLGSCVLPGEDWECITPSEMSSTQSPPGRPDADILIVNDMDEAGLLLSESSHKDDGTVEIVLDSTLSSEENEDSEKAAQSKSQPEEDISSSHNFDSSGDGELVELDSPAGLKPENREEVTSSSMEHRTEVEKLRTELKQVAGISEIAKPGSPIDPSLTAHLQRLSQLIDGLQQTYQKTDKPQTEMRPDQLNAFLAHFDIKNRYEMMKPHGADLSHDHHHHQYHRSPQNRSKASGTHLE</sequence>
<dbReference type="Proteomes" id="UP000001292">
    <property type="component" value="Unassembled WGS sequence"/>
</dbReference>
<evidence type="ECO:0000313" key="5">
    <source>
        <dbReference type="Proteomes" id="UP000001292"/>
    </source>
</evidence>